<feature type="transmembrane region" description="Helical" evidence="8">
    <location>
        <begin position="508"/>
        <end position="529"/>
    </location>
</feature>
<feature type="transmembrane region" description="Helical" evidence="8">
    <location>
        <begin position="478"/>
        <end position="501"/>
    </location>
</feature>
<sequence>MDMRDLFFGLGIGHSILLLAVVIATGIWLGRFKIKGVTLGSTWILFVGILLSHFGFRIPGELLHFLKEFGLILFVFSIGLQVGPGFFHSFKKGGLTMNMLAVALVLLAVLTTYVIHLVTGEDLATMVGVMSGAVTNTPGLGAAQQTYYDATVVTQGAEAASGLSGSLASGYAVAYPLGVLGVILVIMLVKGLFRIDLKKEAAALDQDNSGIESAVRLVFEAENPAVCGKEVQEVDKEITSKFVISRVRRNGEIIFPTAHTVIEKGDHLLVITSKSSEEVVKMLFGKELPLDKDEWKGIDTSMTVKTFTVTKSSLTGKKLRDLNIRATYGVSITRVSRAGVDLVANPNLVLQLGDVLRVVGPQNSVAKIKSVVGDSASGLNHPYLIPIFFGIALGVIFGSIPIKFPGIPQAIKLGLAGGPLIIAILIGYFGPKLKITTYTTTSANLMIREIGISIFLAAVGLGAGENFVSSIAGGGYWWILYGALITIIPTFLIALIGRLVFKLNFYQICGLLTGGCTNPPVLAFAQDAYGTDYTSVNYATVYPLSMFMRVLVAQLLILVAVA</sequence>
<dbReference type="GO" id="GO:0005886">
    <property type="term" value="C:plasma membrane"/>
    <property type="evidence" value="ECO:0007669"/>
    <property type="project" value="UniProtKB-SubCell"/>
</dbReference>
<evidence type="ECO:0000259" key="9">
    <source>
        <dbReference type="PROSITE" id="PS51202"/>
    </source>
</evidence>
<feature type="transmembrane region" description="Helical" evidence="8">
    <location>
        <begin position="68"/>
        <end position="87"/>
    </location>
</feature>
<comment type="similarity">
    <text evidence="2">Belongs to the AAE transporter (TC 2.A.81) family.</text>
</comment>
<comment type="caution">
    <text evidence="10">The sequence shown here is derived from an EMBL/GenBank/DDBJ whole genome shotgun (WGS) entry which is preliminary data.</text>
</comment>
<evidence type="ECO:0000256" key="1">
    <source>
        <dbReference type="ARBA" id="ARBA00004651"/>
    </source>
</evidence>
<feature type="transmembrane region" description="Helical" evidence="8">
    <location>
        <begin position="36"/>
        <end position="56"/>
    </location>
</feature>
<dbReference type="EMBL" id="JADIMI010000032">
    <property type="protein sequence ID" value="MBO8451940.1"/>
    <property type="molecule type" value="Genomic_DNA"/>
</dbReference>
<evidence type="ECO:0000256" key="4">
    <source>
        <dbReference type="ARBA" id="ARBA00022475"/>
    </source>
</evidence>
<dbReference type="Pfam" id="PF02080">
    <property type="entry name" value="TrkA_C"/>
    <property type="match status" value="2"/>
</dbReference>
<keyword evidence="6 8" id="KW-1133">Transmembrane helix</keyword>
<accession>A0A9D9ETX5</accession>
<evidence type="ECO:0000256" key="8">
    <source>
        <dbReference type="SAM" id="Phobius"/>
    </source>
</evidence>
<keyword evidence="3" id="KW-0813">Transport</keyword>
<dbReference type="Pfam" id="PF06826">
    <property type="entry name" value="Asp-Al_Ex"/>
    <property type="match status" value="2"/>
</dbReference>
<dbReference type="AlphaFoldDB" id="A0A9D9ETX5"/>
<name>A0A9D9ETX5_9BACT</name>
<feature type="transmembrane region" description="Helical" evidence="8">
    <location>
        <begin position="541"/>
        <end position="561"/>
    </location>
</feature>
<gene>
    <name evidence="10" type="ORF">IAC06_03525</name>
</gene>
<dbReference type="NCBIfam" id="TIGR01625">
    <property type="entry name" value="YidE_YbjL_dupl"/>
    <property type="match status" value="2"/>
</dbReference>
<evidence type="ECO:0000313" key="11">
    <source>
        <dbReference type="Proteomes" id="UP000823661"/>
    </source>
</evidence>
<dbReference type="PROSITE" id="PS51202">
    <property type="entry name" value="RCK_C"/>
    <property type="match status" value="2"/>
</dbReference>
<evidence type="ECO:0000256" key="6">
    <source>
        <dbReference type="ARBA" id="ARBA00022989"/>
    </source>
</evidence>
<keyword evidence="7 8" id="KW-0472">Membrane</keyword>
<organism evidence="10 11">
    <name type="scientific">Candidatus Cryptobacteroides intestinavium</name>
    <dbReference type="NCBI Taxonomy" id="2840766"/>
    <lineage>
        <taxon>Bacteria</taxon>
        <taxon>Pseudomonadati</taxon>
        <taxon>Bacteroidota</taxon>
        <taxon>Bacteroidia</taxon>
        <taxon>Bacteroidales</taxon>
        <taxon>Candidatus Cryptobacteroides</taxon>
    </lineage>
</organism>
<dbReference type="InterPro" id="IPR006037">
    <property type="entry name" value="RCK_C"/>
</dbReference>
<feature type="transmembrane region" description="Helical" evidence="8">
    <location>
        <begin position="410"/>
        <end position="429"/>
    </location>
</feature>
<dbReference type="InterPro" id="IPR050144">
    <property type="entry name" value="AAE_transporter"/>
</dbReference>
<feature type="transmembrane region" description="Helical" evidence="8">
    <location>
        <begin position="383"/>
        <end position="404"/>
    </location>
</feature>
<comment type="subcellular location">
    <subcellularLocation>
        <location evidence="1">Cell membrane</location>
        <topology evidence="1">Multi-pass membrane protein</topology>
    </subcellularLocation>
</comment>
<feature type="transmembrane region" description="Helical" evidence="8">
    <location>
        <begin position="99"/>
        <end position="118"/>
    </location>
</feature>
<evidence type="ECO:0000256" key="5">
    <source>
        <dbReference type="ARBA" id="ARBA00022692"/>
    </source>
</evidence>
<dbReference type="NCBIfam" id="NF003007">
    <property type="entry name" value="PRK03818.1"/>
    <property type="match status" value="1"/>
</dbReference>
<dbReference type="PANTHER" id="PTHR30445">
    <property type="entry name" value="K(+)_H(+) ANTIPORTER SUBUNIT KHTT"/>
    <property type="match status" value="1"/>
</dbReference>
<evidence type="ECO:0000313" key="10">
    <source>
        <dbReference type="EMBL" id="MBO8451940.1"/>
    </source>
</evidence>
<dbReference type="SUPFAM" id="SSF116726">
    <property type="entry name" value="TrkA C-terminal domain-like"/>
    <property type="match status" value="2"/>
</dbReference>
<dbReference type="GO" id="GO:0006813">
    <property type="term" value="P:potassium ion transport"/>
    <property type="evidence" value="ECO:0007669"/>
    <property type="project" value="InterPro"/>
</dbReference>
<reference evidence="10" key="1">
    <citation type="submission" date="2020-10" db="EMBL/GenBank/DDBJ databases">
        <authorList>
            <person name="Gilroy R."/>
        </authorList>
    </citation>
    <scope>NUCLEOTIDE SEQUENCE</scope>
    <source>
        <strain evidence="10">B1-20833</strain>
    </source>
</reference>
<evidence type="ECO:0000256" key="7">
    <source>
        <dbReference type="ARBA" id="ARBA00023136"/>
    </source>
</evidence>
<feature type="transmembrane region" description="Helical" evidence="8">
    <location>
        <begin position="450"/>
        <end position="472"/>
    </location>
</feature>
<reference evidence="10" key="2">
    <citation type="journal article" date="2021" name="PeerJ">
        <title>Extensive microbial diversity within the chicken gut microbiome revealed by metagenomics and culture.</title>
        <authorList>
            <person name="Gilroy R."/>
            <person name="Ravi A."/>
            <person name="Getino M."/>
            <person name="Pursley I."/>
            <person name="Horton D.L."/>
            <person name="Alikhan N.F."/>
            <person name="Baker D."/>
            <person name="Gharbi K."/>
            <person name="Hall N."/>
            <person name="Watson M."/>
            <person name="Adriaenssens E.M."/>
            <person name="Foster-Nyarko E."/>
            <person name="Jarju S."/>
            <person name="Secka A."/>
            <person name="Antonio M."/>
            <person name="Oren A."/>
            <person name="Chaudhuri R.R."/>
            <person name="La Ragione R."/>
            <person name="Hildebrand F."/>
            <person name="Pallen M.J."/>
        </authorList>
    </citation>
    <scope>NUCLEOTIDE SEQUENCE</scope>
    <source>
        <strain evidence="10">B1-20833</strain>
    </source>
</reference>
<dbReference type="Gene3D" id="3.30.70.1450">
    <property type="entry name" value="Regulator of K+ conductance, C-terminal domain"/>
    <property type="match status" value="2"/>
</dbReference>
<feature type="transmembrane region" description="Helical" evidence="8">
    <location>
        <begin position="173"/>
        <end position="193"/>
    </location>
</feature>
<feature type="domain" description="RCK C-terminal" evidence="9">
    <location>
        <begin position="201"/>
        <end position="286"/>
    </location>
</feature>
<keyword evidence="5 8" id="KW-0812">Transmembrane</keyword>
<protein>
    <submittedName>
        <fullName evidence="10">Transporter</fullName>
    </submittedName>
</protein>
<dbReference type="Proteomes" id="UP000823661">
    <property type="component" value="Unassembled WGS sequence"/>
</dbReference>
<dbReference type="PANTHER" id="PTHR30445:SF3">
    <property type="entry name" value="TRANSPORT PROTEIN YIDE-RELATED"/>
    <property type="match status" value="1"/>
</dbReference>
<keyword evidence="4" id="KW-1003">Cell membrane</keyword>
<dbReference type="InterPro" id="IPR006512">
    <property type="entry name" value="YidE_YbjL"/>
</dbReference>
<feature type="transmembrane region" description="Helical" evidence="8">
    <location>
        <begin position="6"/>
        <end position="29"/>
    </location>
</feature>
<proteinExistence type="inferred from homology"/>
<dbReference type="GO" id="GO:0008324">
    <property type="term" value="F:monoatomic cation transmembrane transporter activity"/>
    <property type="evidence" value="ECO:0007669"/>
    <property type="project" value="InterPro"/>
</dbReference>
<evidence type="ECO:0000256" key="2">
    <source>
        <dbReference type="ARBA" id="ARBA00009854"/>
    </source>
</evidence>
<feature type="domain" description="RCK C-terminal" evidence="9">
    <location>
        <begin position="290"/>
        <end position="374"/>
    </location>
</feature>
<dbReference type="InterPro" id="IPR036721">
    <property type="entry name" value="RCK_C_sf"/>
</dbReference>
<evidence type="ECO:0000256" key="3">
    <source>
        <dbReference type="ARBA" id="ARBA00022448"/>
    </source>
</evidence>